<proteinExistence type="inferred from homology"/>
<dbReference type="PANTHER" id="PTHR30537">
    <property type="entry name" value="HTH-TYPE TRANSCRIPTIONAL REGULATOR"/>
    <property type="match status" value="1"/>
</dbReference>
<dbReference type="InterPro" id="IPR058163">
    <property type="entry name" value="LysR-type_TF_proteobact-type"/>
</dbReference>
<gene>
    <name evidence="6" type="ORF">IBG28_01180</name>
</gene>
<dbReference type="AlphaFoldDB" id="A0A7H1J744"/>
<accession>A0A7H1J744</accession>
<protein>
    <submittedName>
        <fullName evidence="6">LysR family transcriptional regulator</fullName>
    </submittedName>
</protein>
<organism evidence="6 7">
    <name type="scientific">Marinomonas arctica</name>
    <dbReference type="NCBI Taxonomy" id="383750"/>
    <lineage>
        <taxon>Bacteria</taxon>
        <taxon>Pseudomonadati</taxon>
        <taxon>Pseudomonadota</taxon>
        <taxon>Gammaproteobacteria</taxon>
        <taxon>Oceanospirillales</taxon>
        <taxon>Oceanospirillaceae</taxon>
        <taxon>Marinomonas</taxon>
    </lineage>
</organism>
<keyword evidence="7" id="KW-1185">Reference proteome</keyword>
<dbReference type="Proteomes" id="UP000516370">
    <property type="component" value="Chromosome"/>
</dbReference>
<dbReference type="Pfam" id="PF03466">
    <property type="entry name" value="LysR_substrate"/>
    <property type="match status" value="1"/>
</dbReference>
<evidence type="ECO:0000313" key="7">
    <source>
        <dbReference type="Proteomes" id="UP000516370"/>
    </source>
</evidence>
<dbReference type="EMBL" id="CP061081">
    <property type="protein sequence ID" value="QNT06310.1"/>
    <property type="molecule type" value="Genomic_DNA"/>
</dbReference>
<evidence type="ECO:0000256" key="2">
    <source>
        <dbReference type="ARBA" id="ARBA00023015"/>
    </source>
</evidence>
<dbReference type="Gene3D" id="1.10.10.10">
    <property type="entry name" value="Winged helix-like DNA-binding domain superfamily/Winged helix DNA-binding domain"/>
    <property type="match status" value="1"/>
</dbReference>
<evidence type="ECO:0000256" key="3">
    <source>
        <dbReference type="ARBA" id="ARBA00023125"/>
    </source>
</evidence>
<dbReference type="PROSITE" id="PS50931">
    <property type="entry name" value="HTH_LYSR"/>
    <property type="match status" value="1"/>
</dbReference>
<evidence type="ECO:0000256" key="1">
    <source>
        <dbReference type="ARBA" id="ARBA00009437"/>
    </source>
</evidence>
<evidence type="ECO:0000313" key="6">
    <source>
        <dbReference type="EMBL" id="QNT06310.1"/>
    </source>
</evidence>
<keyword evidence="3" id="KW-0238">DNA-binding</keyword>
<keyword evidence="2" id="KW-0805">Transcription regulation</keyword>
<evidence type="ECO:0000256" key="4">
    <source>
        <dbReference type="ARBA" id="ARBA00023163"/>
    </source>
</evidence>
<dbReference type="InterPro" id="IPR005119">
    <property type="entry name" value="LysR_subst-bd"/>
</dbReference>
<dbReference type="InterPro" id="IPR036388">
    <property type="entry name" value="WH-like_DNA-bd_sf"/>
</dbReference>
<dbReference type="PANTHER" id="PTHR30537:SF26">
    <property type="entry name" value="GLYCINE CLEAVAGE SYSTEM TRANSCRIPTIONAL ACTIVATOR"/>
    <property type="match status" value="1"/>
</dbReference>
<reference evidence="6 7" key="1">
    <citation type="submission" date="2020-09" db="EMBL/GenBank/DDBJ databases">
        <title>Complete genome sequence of an Arctic sea ice bacterium Marinomonas arctica BSI20414.</title>
        <authorList>
            <person name="Liao L."/>
            <person name="Chen B."/>
        </authorList>
    </citation>
    <scope>NUCLEOTIDE SEQUENCE [LARGE SCALE GENOMIC DNA]</scope>
    <source>
        <strain evidence="6 7">BSI20414</strain>
    </source>
</reference>
<dbReference type="RefSeq" id="WP_162623578.1">
    <property type="nucleotide sequence ID" value="NZ_BMLJ01000008.1"/>
</dbReference>
<keyword evidence="4" id="KW-0804">Transcription</keyword>
<dbReference type="InterPro" id="IPR036390">
    <property type="entry name" value="WH_DNA-bd_sf"/>
</dbReference>
<dbReference type="GO" id="GO:0003700">
    <property type="term" value="F:DNA-binding transcription factor activity"/>
    <property type="evidence" value="ECO:0007669"/>
    <property type="project" value="InterPro"/>
</dbReference>
<dbReference type="GO" id="GO:0006351">
    <property type="term" value="P:DNA-templated transcription"/>
    <property type="evidence" value="ECO:0007669"/>
    <property type="project" value="TreeGrafter"/>
</dbReference>
<evidence type="ECO:0000259" key="5">
    <source>
        <dbReference type="PROSITE" id="PS50931"/>
    </source>
</evidence>
<feature type="domain" description="HTH lysR-type" evidence="5">
    <location>
        <begin position="5"/>
        <end position="62"/>
    </location>
</feature>
<dbReference type="SUPFAM" id="SSF53850">
    <property type="entry name" value="Periplasmic binding protein-like II"/>
    <property type="match status" value="1"/>
</dbReference>
<sequence>MSRNTPLNSLRVFESVARLGSISAAASELFLTPSAVSKHISKLESYFDAALFNHNGPKLFLTSTGIKLSEKVRGPFQEVYLICDEIKSRKSTIKIKTPSSFYIRILADALSSCDTPIENVSMWMDTELIDFTREPYNCAIQYGSGIFPSHWESIKLLEEHLVPVCTPDVLDSYHAGQAYNVIHPSPDKTDWSRWFVLFPDYIRSNTNKEHIFDTMDLAISAAQKGLGIALVDEQMIKNELISGKLIKLCDVSLFTGSSYYFVYPKSVKNSDNISNLLNFIQSNL</sequence>
<dbReference type="SUPFAM" id="SSF46785">
    <property type="entry name" value="Winged helix' DNA-binding domain"/>
    <property type="match status" value="1"/>
</dbReference>
<dbReference type="KEGG" id="mard:IBG28_01180"/>
<comment type="similarity">
    <text evidence="1">Belongs to the LysR transcriptional regulatory family.</text>
</comment>
<dbReference type="GO" id="GO:0043565">
    <property type="term" value="F:sequence-specific DNA binding"/>
    <property type="evidence" value="ECO:0007669"/>
    <property type="project" value="TreeGrafter"/>
</dbReference>
<dbReference type="InterPro" id="IPR000847">
    <property type="entry name" value="LysR_HTH_N"/>
</dbReference>
<dbReference type="Gene3D" id="3.40.190.10">
    <property type="entry name" value="Periplasmic binding protein-like II"/>
    <property type="match status" value="2"/>
</dbReference>
<name>A0A7H1J744_9GAMM</name>
<dbReference type="Pfam" id="PF00126">
    <property type="entry name" value="HTH_1"/>
    <property type="match status" value="1"/>
</dbReference>